<feature type="compositionally biased region" description="Polar residues" evidence="1">
    <location>
        <begin position="440"/>
        <end position="457"/>
    </location>
</feature>
<name>A0AAD2CJD4_9STRA</name>
<dbReference type="EMBL" id="CAKOGP040000369">
    <property type="protein sequence ID" value="CAJ1934722.1"/>
    <property type="molecule type" value="Genomic_DNA"/>
</dbReference>
<feature type="compositionally biased region" description="Basic and acidic residues" evidence="1">
    <location>
        <begin position="537"/>
        <end position="553"/>
    </location>
</feature>
<feature type="region of interest" description="Disordered" evidence="1">
    <location>
        <begin position="1"/>
        <end position="156"/>
    </location>
</feature>
<sequence length="589" mass="64661">MTNPSTEEKRKSKSRFSLKKKLSSTRKKNKNRSSNINKTTNGGNGEGSAEFGCSSGSFHEPSEELTNQAQHDELQSSDETEDKPDTQKRDRRKSNLKNKALLGNAGNAGNPKKTASSDNNNNNSNNSKRPNKKKSAVPNNKVPSGHAQVPVQSNVPASAYGLNKQINGKNVQYTVNEKGESVQFSVNKKGVPELWLQVDHDQCLVSPMTIASASSSSLSTTQQSLDSQPMSSSKQDLFMKTSLLTIGEGGKPKENGVRPKVNSLMGERTSENIEDDGEDDDSIAAEEQLLNQFDDTYKKAAAELPKPRAKNKKVAGKKKKKKEKDKKKRSKATESGDEDDRKTQPQSNSAMPSAKIPSLEERSSIKLPPAKNGGKSVKKIKRKSEKARVKDMKAIAEDEPTKDMKAIVEEPISPPPAPPRPQTTPPSAGGGRRVSRRIQRINSTPASTFSSLDTSSPEPKDSKARASVMLSPIRQGSLSKSTRSSTYESPRRMNLKDLRKRFGSQQSEISLSLSPAARAAGSYGEVPSELQAYGRPTDQRSKRPGLKRKEYRMSQRSLRNLEPESSVSDDDQDDNLVEYLKSSNYKLDL</sequence>
<reference evidence="2" key="1">
    <citation type="submission" date="2023-08" db="EMBL/GenBank/DDBJ databases">
        <authorList>
            <person name="Audoor S."/>
            <person name="Bilcke G."/>
        </authorList>
    </citation>
    <scope>NUCLEOTIDE SEQUENCE</scope>
</reference>
<dbReference type="AlphaFoldDB" id="A0AAD2CJD4"/>
<keyword evidence="3" id="KW-1185">Reference proteome</keyword>
<dbReference type="Proteomes" id="UP001295423">
    <property type="component" value="Unassembled WGS sequence"/>
</dbReference>
<evidence type="ECO:0000313" key="3">
    <source>
        <dbReference type="Proteomes" id="UP001295423"/>
    </source>
</evidence>
<feature type="compositionally biased region" description="Basic residues" evidence="1">
    <location>
        <begin position="11"/>
        <end position="31"/>
    </location>
</feature>
<accession>A0AAD2CJD4</accession>
<feature type="compositionally biased region" description="Polar residues" evidence="1">
    <location>
        <begin position="474"/>
        <end position="488"/>
    </location>
</feature>
<feature type="compositionally biased region" description="Basic and acidic residues" evidence="1">
    <location>
        <begin position="1"/>
        <end position="10"/>
    </location>
</feature>
<evidence type="ECO:0000313" key="2">
    <source>
        <dbReference type="EMBL" id="CAJ1934722.1"/>
    </source>
</evidence>
<organism evidence="2 3">
    <name type="scientific">Cylindrotheca closterium</name>
    <dbReference type="NCBI Taxonomy" id="2856"/>
    <lineage>
        <taxon>Eukaryota</taxon>
        <taxon>Sar</taxon>
        <taxon>Stramenopiles</taxon>
        <taxon>Ochrophyta</taxon>
        <taxon>Bacillariophyta</taxon>
        <taxon>Bacillariophyceae</taxon>
        <taxon>Bacillariophycidae</taxon>
        <taxon>Bacillariales</taxon>
        <taxon>Bacillariaceae</taxon>
        <taxon>Cylindrotheca</taxon>
    </lineage>
</organism>
<feature type="compositionally biased region" description="Basic residues" evidence="1">
    <location>
        <begin position="376"/>
        <end position="385"/>
    </location>
</feature>
<feature type="compositionally biased region" description="Low complexity" evidence="1">
    <location>
        <begin position="112"/>
        <end position="128"/>
    </location>
</feature>
<feature type="compositionally biased region" description="Basic and acidic residues" evidence="1">
    <location>
        <begin position="331"/>
        <end position="343"/>
    </location>
</feature>
<feature type="region of interest" description="Disordered" evidence="1">
    <location>
        <begin position="246"/>
        <end position="575"/>
    </location>
</feature>
<feature type="compositionally biased region" description="Basic and acidic residues" evidence="1">
    <location>
        <begin position="386"/>
        <end position="408"/>
    </location>
</feature>
<feature type="compositionally biased region" description="Polar residues" evidence="1">
    <location>
        <begin position="554"/>
        <end position="566"/>
    </location>
</feature>
<feature type="compositionally biased region" description="Acidic residues" evidence="1">
    <location>
        <begin position="272"/>
        <end position="284"/>
    </location>
</feature>
<feature type="compositionally biased region" description="Basic residues" evidence="1">
    <location>
        <begin position="307"/>
        <end position="330"/>
    </location>
</feature>
<evidence type="ECO:0000256" key="1">
    <source>
        <dbReference type="SAM" id="MobiDB-lite"/>
    </source>
</evidence>
<feature type="compositionally biased region" description="Low complexity" evidence="1">
    <location>
        <begin position="213"/>
        <end position="225"/>
    </location>
</feature>
<comment type="caution">
    <text evidence="2">The sequence shown here is derived from an EMBL/GenBank/DDBJ whole genome shotgun (WGS) entry which is preliminary data.</text>
</comment>
<gene>
    <name evidence="2" type="ORF">CYCCA115_LOCUS4061</name>
</gene>
<protein>
    <submittedName>
        <fullName evidence="2">Uncharacterized protein</fullName>
    </submittedName>
</protein>
<proteinExistence type="predicted"/>
<feature type="region of interest" description="Disordered" evidence="1">
    <location>
        <begin position="213"/>
        <end position="234"/>
    </location>
</feature>
<feature type="compositionally biased region" description="Polar residues" evidence="1">
    <location>
        <begin position="503"/>
        <end position="513"/>
    </location>
</feature>
<feature type="compositionally biased region" description="Pro residues" evidence="1">
    <location>
        <begin position="412"/>
        <end position="424"/>
    </location>
</feature>